<evidence type="ECO:0000256" key="1">
    <source>
        <dbReference type="ARBA" id="ARBA00004651"/>
    </source>
</evidence>
<dbReference type="GO" id="GO:0005886">
    <property type="term" value="C:plasma membrane"/>
    <property type="evidence" value="ECO:0007669"/>
    <property type="project" value="UniProtKB-SubCell"/>
</dbReference>
<keyword evidence="3" id="KW-0813">Transport</keyword>
<keyword evidence="4" id="KW-1003">Cell membrane</keyword>
<comment type="subcellular location">
    <subcellularLocation>
        <location evidence="1">Cell membrane</location>
        <topology evidence="1">Multi-pass membrane protein</topology>
    </subcellularLocation>
</comment>
<evidence type="ECO:0000256" key="4">
    <source>
        <dbReference type="ARBA" id="ARBA00022475"/>
    </source>
</evidence>
<dbReference type="FunFam" id="1.10.3470.10:FF:000001">
    <property type="entry name" value="Vitamin B12 ABC transporter permease BtuC"/>
    <property type="match status" value="1"/>
</dbReference>
<comment type="similarity">
    <text evidence="2">Belongs to the binding-protein-dependent transport system permease family. FecCD subfamily.</text>
</comment>
<dbReference type="SUPFAM" id="SSF81345">
    <property type="entry name" value="ABC transporter involved in vitamin B12 uptake, BtuC"/>
    <property type="match status" value="1"/>
</dbReference>
<keyword evidence="7 8" id="KW-0472">Membrane</keyword>
<feature type="transmembrane region" description="Helical" evidence="8">
    <location>
        <begin position="318"/>
        <end position="336"/>
    </location>
</feature>
<evidence type="ECO:0000256" key="6">
    <source>
        <dbReference type="ARBA" id="ARBA00022989"/>
    </source>
</evidence>
<dbReference type="GO" id="GO:0022857">
    <property type="term" value="F:transmembrane transporter activity"/>
    <property type="evidence" value="ECO:0007669"/>
    <property type="project" value="InterPro"/>
</dbReference>
<dbReference type="PANTHER" id="PTHR30472:SF25">
    <property type="entry name" value="ABC TRANSPORTER PERMEASE PROTEIN MJ0876-RELATED"/>
    <property type="match status" value="1"/>
</dbReference>
<dbReference type="GO" id="GO:0033214">
    <property type="term" value="P:siderophore-iron import into cell"/>
    <property type="evidence" value="ECO:0007669"/>
    <property type="project" value="TreeGrafter"/>
</dbReference>
<evidence type="ECO:0000313" key="9">
    <source>
        <dbReference type="EMBL" id="RKD21105.1"/>
    </source>
</evidence>
<feature type="transmembrane region" description="Helical" evidence="8">
    <location>
        <begin position="201"/>
        <end position="222"/>
    </location>
</feature>
<dbReference type="Pfam" id="PF01032">
    <property type="entry name" value="FecCD"/>
    <property type="match status" value="1"/>
</dbReference>
<dbReference type="RefSeq" id="WP_120191175.1">
    <property type="nucleotide sequence ID" value="NZ_MCHY01000013.1"/>
</dbReference>
<feature type="transmembrane region" description="Helical" evidence="8">
    <location>
        <begin position="287"/>
        <end position="306"/>
    </location>
</feature>
<protein>
    <submittedName>
        <fullName evidence="9">Iron ABC transporter</fullName>
    </submittedName>
</protein>
<name>A0A419SDD5_9BACL</name>
<evidence type="ECO:0000256" key="5">
    <source>
        <dbReference type="ARBA" id="ARBA00022692"/>
    </source>
</evidence>
<feature type="transmembrane region" description="Helical" evidence="8">
    <location>
        <begin position="160"/>
        <end position="181"/>
    </location>
</feature>
<feature type="transmembrane region" description="Helical" evidence="8">
    <location>
        <begin position="71"/>
        <end position="88"/>
    </location>
</feature>
<dbReference type="OrthoDB" id="9811721at2"/>
<dbReference type="Proteomes" id="UP000284219">
    <property type="component" value="Unassembled WGS sequence"/>
</dbReference>
<evidence type="ECO:0000313" key="10">
    <source>
        <dbReference type="Proteomes" id="UP000284219"/>
    </source>
</evidence>
<sequence length="349" mass="37391">MKRRLALWGGVGIALLLISIVVSVSLGAANLPLSEVWGVLLRQLPYIKRFVVADWADSTEQIILKVRLPRVILALLVGACLSLAGAGFQGVLRNPLADPYTLGVSSGAAVGAAFIILFGLHTTLFGTWTIPIVAFITGLISLLIVLRLANVHGTFRLETIILSGVVVSAFLGSLVSLMVSMSDQVVNEIIFWLMGSLAFRGWSFIFVLSPYLGVGFVVLVYYSRALNLFALGERQAAHLGVNIERTRFVVLIVSTLITAAAVSIVGTIGFVGLVAPHLVRLMVGPDYRMLIPLSGIFGAIYVLWADTLARNVLSPTEIPLGVVTSFLGAPFFAYLLRRNKQVTKGGSGS</sequence>
<feature type="transmembrane region" description="Helical" evidence="8">
    <location>
        <begin position="128"/>
        <end position="148"/>
    </location>
</feature>
<dbReference type="AlphaFoldDB" id="A0A419SDD5"/>
<evidence type="ECO:0000256" key="2">
    <source>
        <dbReference type="ARBA" id="ARBA00007935"/>
    </source>
</evidence>
<feature type="transmembrane region" description="Helical" evidence="8">
    <location>
        <begin position="248"/>
        <end position="275"/>
    </location>
</feature>
<keyword evidence="6 8" id="KW-1133">Transmembrane helix</keyword>
<proteinExistence type="inferred from homology"/>
<feature type="transmembrane region" description="Helical" evidence="8">
    <location>
        <begin position="100"/>
        <end position="122"/>
    </location>
</feature>
<keyword evidence="10" id="KW-1185">Reference proteome</keyword>
<organism evidence="9 10">
    <name type="scientific">Ammoniphilus oxalaticus</name>
    <dbReference type="NCBI Taxonomy" id="66863"/>
    <lineage>
        <taxon>Bacteria</taxon>
        <taxon>Bacillati</taxon>
        <taxon>Bacillota</taxon>
        <taxon>Bacilli</taxon>
        <taxon>Bacillales</taxon>
        <taxon>Paenibacillaceae</taxon>
        <taxon>Aneurinibacillus group</taxon>
        <taxon>Ammoniphilus</taxon>
    </lineage>
</organism>
<comment type="caution">
    <text evidence="9">The sequence shown here is derived from an EMBL/GenBank/DDBJ whole genome shotgun (WGS) entry which is preliminary data.</text>
</comment>
<evidence type="ECO:0000256" key="8">
    <source>
        <dbReference type="SAM" id="Phobius"/>
    </source>
</evidence>
<keyword evidence="5 8" id="KW-0812">Transmembrane</keyword>
<gene>
    <name evidence="9" type="ORF">BEP19_15640</name>
</gene>
<accession>A0A419SDD5</accession>
<dbReference type="EMBL" id="MCHY01000013">
    <property type="protein sequence ID" value="RKD21105.1"/>
    <property type="molecule type" value="Genomic_DNA"/>
</dbReference>
<dbReference type="InterPro" id="IPR000522">
    <property type="entry name" value="ABC_transptr_permease_BtuC"/>
</dbReference>
<evidence type="ECO:0000256" key="7">
    <source>
        <dbReference type="ARBA" id="ARBA00023136"/>
    </source>
</evidence>
<dbReference type="Gene3D" id="1.10.3470.10">
    <property type="entry name" value="ABC transporter involved in vitamin B12 uptake, BtuC"/>
    <property type="match status" value="1"/>
</dbReference>
<evidence type="ECO:0000256" key="3">
    <source>
        <dbReference type="ARBA" id="ARBA00022448"/>
    </source>
</evidence>
<dbReference type="InterPro" id="IPR037294">
    <property type="entry name" value="ABC_BtuC-like"/>
</dbReference>
<dbReference type="PANTHER" id="PTHR30472">
    <property type="entry name" value="FERRIC ENTEROBACTIN TRANSPORT SYSTEM PERMEASE PROTEIN"/>
    <property type="match status" value="1"/>
</dbReference>
<dbReference type="CDD" id="cd06550">
    <property type="entry name" value="TM_ABC_iron-siderophores_like"/>
    <property type="match status" value="1"/>
</dbReference>
<reference evidence="9 10" key="1">
    <citation type="submission" date="2016-08" db="EMBL/GenBank/DDBJ databases">
        <title>Novel Firmicute Genomes.</title>
        <authorList>
            <person name="Poppleton D.I."/>
            <person name="Gribaldo S."/>
        </authorList>
    </citation>
    <scope>NUCLEOTIDE SEQUENCE [LARGE SCALE GENOMIC DNA]</scope>
    <source>
        <strain evidence="9 10">RAOx-1</strain>
    </source>
</reference>